<evidence type="ECO:0000313" key="3">
    <source>
        <dbReference type="Proteomes" id="UP001196870"/>
    </source>
</evidence>
<protein>
    <recommendedName>
        <fullName evidence="4">Lysine transporter LysE</fullName>
    </recommendedName>
</protein>
<dbReference type="EMBL" id="JAAGBB010000126">
    <property type="protein sequence ID" value="MBR0669480.1"/>
    <property type="molecule type" value="Genomic_DNA"/>
</dbReference>
<comment type="caution">
    <text evidence="2">The sequence shown here is derived from an EMBL/GenBank/DDBJ whole genome shotgun (WGS) entry which is preliminary data.</text>
</comment>
<feature type="transmembrane region" description="Helical" evidence="1">
    <location>
        <begin position="86"/>
        <end position="107"/>
    </location>
</feature>
<keyword evidence="3" id="KW-1185">Reference proteome</keyword>
<reference evidence="3" key="1">
    <citation type="journal article" date="2021" name="Syst. Appl. Microbiol.">
        <title>Roseomonas hellenica sp. nov., isolated from roots of wild-growing Alkanna tinctoria.</title>
        <authorList>
            <person name="Rat A."/>
            <person name="Naranjo H.D."/>
            <person name="Lebbe L."/>
            <person name="Cnockaert M."/>
            <person name="Krigas N."/>
            <person name="Grigoriadou K."/>
            <person name="Maloupa E."/>
            <person name="Willems A."/>
        </authorList>
    </citation>
    <scope>NUCLEOTIDE SEQUENCE [LARGE SCALE GENOMIC DNA]</scope>
    <source>
        <strain evidence="3">LMG 31523</strain>
    </source>
</reference>
<name>A0ABS5FBH4_9PROT</name>
<evidence type="ECO:0000256" key="1">
    <source>
        <dbReference type="SAM" id="Phobius"/>
    </source>
</evidence>
<dbReference type="Proteomes" id="UP001196870">
    <property type="component" value="Unassembled WGS sequence"/>
</dbReference>
<evidence type="ECO:0000313" key="2">
    <source>
        <dbReference type="EMBL" id="MBR0669480.1"/>
    </source>
</evidence>
<organism evidence="2 3">
    <name type="scientific">Plastoroseomonas hellenica</name>
    <dbReference type="NCBI Taxonomy" id="2687306"/>
    <lineage>
        <taxon>Bacteria</taxon>
        <taxon>Pseudomonadati</taxon>
        <taxon>Pseudomonadota</taxon>
        <taxon>Alphaproteobacteria</taxon>
        <taxon>Acetobacterales</taxon>
        <taxon>Acetobacteraceae</taxon>
        <taxon>Plastoroseomonas</taxon>
    </lineage>
</organism>
<sequence>MSGSPAVVLLTILAHADVLLLTTPGPNLVVALRVSLSGSFRATLAAALGIGCGAGLASVGALLAATALSCGAASAQPSQWGAWPELAIGSAFMVCALKAIWPLYFAAA</sequence>
<keyword evidence="1" id="KW-0472">Membrane</keyword>
<keyword evidence="1" id="KW-0812">Transmembrane</keyword>
<gene>
    <name evidence="2" type="ORF">GXW71_34375</name>
</gene>
<evidence type="ECO:0008006" key="4">
    <source>
        <dbReference type="Google" id="ProtNLM"/>
    </source>
</evidence>
<accession>A0ABS5FBH4</accession>
<proteinExistence type="predicted"/>
<keyword evidence="1" id="KW-1133">Transmembrane helix</keyword>
<feature type="transmembrane region" description="Helical" evidence="1">
    <location>
        <begin position="40"/>
        <end position="65"/>
    </location>
</feature>
<dbReference type="RefSeq" id="WP_211858553.1">
    <property type="nucleotide sequence ID" value="NZ_JAAGBB010000126.1"/>
</dbReference>